<dbReference type="PROSITE" id="PS00061">
    <property type="entry name" value="ADH_SHORT"/>
    <property type="match status" value="1"/>
</dbReference>
<dbReference type="AlphaFoldDB" id="A0A6J6N3A6"/>
<reference evidence="3" key="1">
    <citation type="submission" date="2020-05" db="EMBL/GenBank/DDBJ databases">
        <authorList>
            <person name="Chiriac C."/>
            <person name="Salcher M."/>
            <person name="Ghai R."/>
            <person name="Kavagutti S V."/>
        </authorList>
    </citation>
    <scope>NUCLEOTIDE SEQUENCE</scope>
</reference>
<dbReference type="InterPro" id="IPR036291">
    <property type="entry name" value="NAD(P)-bd_dom_sf"/>
</dbReference>
<dbReference type="Gene3D" id="3.40.50.720">
    <property type="entry name" value="NAD(P)-binding Rossmann-like Domain"/>
    <property type="match status" value="1"/>
</dbReference>
<dbReference type="PRINTS" id="PR00080">
    <property type="entry name" value="SDRFAMILY"/>
</dbReference>
<dbReference type="SUPFAM" id="SSF51735">
    <property type="entry name" value="NAD(P)-binding Rossmann-fold domains"/>
    <property type="match status" value="1"/>
</dbReference>
<proteinExistence type="inferred from homology"/>
<dbReference type="PANTHER" id="PTHR43639:SF1">
    <property type="entry name" value="SHORT-CHAIN DEHYDROGENASE_REDUCTASE FAMILY PROTEIN"/>
    <property type="match status" value="1"/>
</dbReference>
<evidence type="ECO:0000256" key="2">
    <source>
        <dbReference type="ARBA" id="ARBA00023002"/>
    </source>
</evidence>
<dbReference type="Pfam" id="PF00106">
    <property type="entry name" value="adh_short"/>
    <property type="match status" value="1"/>
</dbReference>
<gene>
    <name evidence="3" type="ORF">UFOPK2366_00181</name>
</gene>
<dbReference type="PANTHER" id="PTHR43639">
    <property type="entry name" value="OXIDOREDUCTASE, SHORT-CHAIN DEHYDROGENASE/REDUCTASE FAMILY (AFU_ORTHOLOGUE AFUA_5G02870)"/>
    <property type="match status" value="1"/>
</dbReference>
<dbReference type="PRINTS" id="PR00081">
    <property type="entry name" value="GDHRDH"/>
</dbReference>
<protein>
    <submittedName>
        <fullName evidence="3">Unannotated protein</fullName>
    </submittedName>
</protein>
<dbReference type="InterPro" id="IPR002347">
    <property type="entry name" value="SDR_fam"/>
</dbReference>
<evidence type="ECO:0000313" key="3">
    <source>
        <dbReference type="EMBL" id="CAB4680596.1"/>
    </source>
</evidence>
<dbReference type="InterPro" id="IPR020904">
    <property type="entry name" value="Sc_DH/Rdtase_CS"/>
</dbReference>
<dbReference type="GO" id="GO:0016491">
    <property type="term" value="F:oxidoreductase activity"/>
    <property type="evidence" value="ECO:0007669"/>
    <property type="project" value="UniProtKB-KW"/>
</dbReference>
<evidence type="ECO:0000256" key="1">
    <source>
        <dbReference type="ARBA" id="ARBA00006484"/>
    </source>
</evidence>
<dbReference type="EMBL" id="CAEZXM010000018">
    <property type="protein sequence ID" value="CAB4680596.1"/>
    <property type="molecule type" value="Genomic_DNA"/>
</dbReference>
<sequence length="277" mass="28764">MSADHKRFEGRRVLVTGASRGIGAGIAERLAAEAALVAITARGAAGAAQLGGSLEQTAARMAVYGSQAVIVIADLLNENDRARIVPEAEAGLGGPIEILINNAAAAIYNPLAEFSLKRRRLIFEANVHAPLDLAQAVIPAMRAAGQGWIVNVSSATARHTEGPPFITGSQGATLSLYGASKAALNRMTNGLAVELYGTGIRVNTVEPRAAVLTEGADVLVGATLRPEQIESMEEMVEGVMALCDCPSDFTGRVTVSLDLISSMGLEVCGLDGGAWDW</sequence>
<name>A0A6J6N3A6_9ZZZZ</name>
<accession>A0A6J6N3A6</accession>
<comment type="similarity">
    <text evidence="1">Belongs to the short-chain dehydrogenases/reductases (SDR) family.</text>
</comment>
<organism evidence="3">
    <name type="scientific">freshwater metagenome</name>
    <dbReference type="NCBI Taxonomy" id="449393"/>
    <lineage>
        <taxon>unclassified sequences</taxon>
        <taxon>metagenomes</taxon>
        <taxon>ecological metagenomes</taxon>
    </lineage>
</organism>
<keyword evidence="2" id="KW-0560">Oxidoreductase</keyword>